<organism evidence="2 3">
    <name type="scientific">Orchesella dallaii</name>
    <dbReference type="NCBI Taxonomy" id="48710"/>
    <lineage>
        <taxon>Eukaryota</taxon>
        <taxon>Metazoa</taxon>
        <taxon>Ecdysozoa</taxon>
        <taxon>Arthropoda</taxon>
        <taxon>Hexapoda</taxon>
        <taxon>Collembola</taxon>
        <taxon>Entomobryomorpha</taxon>
        <taxon>Entomobryoidea</taxon>
        <taxon>Orchesellidae</taxon>
        <taxon>Orchesellinae</taxon>
        <taxon>Orchesella</taxon>
    </lineage>
</organism>
<dbReference type="EMBL" id="CAXLJM020000014">
    <property type="protein sequence ID" value="CAL8080449.1"/>
    <property type="molecule type" value="Genomic_DNA"/>
</dbReference>
<protein>
    <submittedName>
        <fullName evidence="2">Uncharacterized protein</fullName>
    </submittedName>
</protein>
<evidence type="ECO:0000256" key="1">
    <source>
        <dbReference type="SAM" id="MobiDB-lite"/>
    </source>
</evidence>
<proteinExistence type="predicted"/>
<feature type="region of interest" description="Disordered" evidence="1">
    <location>
        <begin position="106"/>
        <end position="131"/>
    </location>
</feature>
<gene>
    <name evidence="2" type="ORF">ODALV1_LOCUS4649</name>
</gene>
<sequence>MIESDFDYSTSSQSSSSINITSSPIIKMPLVRRRRSIMRLSSSPVTQVDAQGTAYLCFPEDHSWFQGNISTEDESNYSLYGERVTVKPETEEKSPVSSEQIIQINKNAPKEENNNAAATEPEAVAPTTSSSTEESDYYRVTMIDHFSGQKYILPKIIAKKQPSLEASSGVGNLFASQHEEVTFEVENVYKGQKADIMIHRYLGSPSLLGKKCLLYTGQINILFNDTTETGKSWSL</sequence>
<evidence type="ECO:0000313" key="3">
    <source>
        <dbReference type="Proteomes" id="UP001642540"/>
    </source>
</evidence>
<keyword evidence="3" id="KW-1185">Reference proteome</keyword>
<accession>A0ABP1Q0S0</accession>
<name>A0ABP1Q0S0_9HEXA</name>
<dbReference type="Proteomes" id="UP001642540">
    <property type="component" value="Unassembled WGS sequence"/>
</dbReference>
<feature type="compositionally biased region" description="Low complexity" evidence="1">
    <location>
        <begin position="114"/>
        <end position="131"/>
    </location>
</feature>
<reference evidence="2 3" key="1">
    <citation type="submission" date="2024-08" db="EMBL/GenBank/DDBJ databases">
        <authorList>
            <person name="Cucini C."/>
            <person name="Frati F."/>
        </authorList>
    </citation>
    <scope>NUCLEOTIDE SEQUENCE [LARGE SCALE GENOMIC DNA]</scope>
</reference>
<evidence type="ECO:0000313" key="2">
    <source>
        <dbReference type="EMBL" id="CAL8080449.1"/>
    </source>
</evidence>
<comment type="caution">
    <text evidence="2">The sequence shown here is derived from an EMBL/GenBank/DDBJ whole genome shotgun (WGS) entry which is preliminary data.</text>
</comment>